<dbReference type="InterPro" id="IPR037119">
    <property type="entry name" value="Haem_oxidase_HugZ-like_sf"/>
</dbReference>
<comment type="caution">
    <text evidence="2">The sequence shown here is derived from an EMBL/GenBank/DDBJ whole genome shotgun (WGS) entry which is preliminary data.</text>
</comment>
<dbReference type="AlphaFoldDB" id="A0A2P2GQD0"/>
<dbReference type="RefSeq" id="WP_046907560.1">
    <property type="nucleotide sequence ID" value="NZ_BAAAXG010000013.1"/>
</dbReference>
<dbReference type="InterPro" id="IPR019595">
    <property type="entry name" value="DUF2470"/>
</dbReference>
<dbReference type="Gene3D" id="3.20.180.10">
    <property type="entry name" value="PNP-oxidase-like"/>
    <property type="match status" value="1"/>
</dbReference>
<dbReference type="SUPFAM" id="SSF50475">
    <property type="entry name" value="FMN-binding split barrel"/>
    <property type="match status" value="1"/>
</dbReference>
<evidence type="ECO:0000259" key="1">
    <source>
        <dbReference type="Pfam" id="PF10615"/>
    </source>
</evidence>
<keyword evidence="3" id="KW-1185">Reference proteome</keyword>
<feature type="domain" description="DUF2470" evidence="1">
    <location>
        <begin position="144"/>
        <end position="213"/>
    </location>
</feature>
<dbReference type="Pfam" id="PF10615">
    <property type="entry name" value="DUF2470"/>
    <property type="match status" value="1"/>
</dbReference>
<reference evidence="2 3" key="1">
    <citation type="submission" date="2015-05" db="EMBL/GenBank/DDBJ databases">
        <title>Draft Genome assembly of Streptomyces showdoensis.</title>
        <authorList>
            <person name="Thapa K.K."/>
            <person name="Metsa-Ketela M."/>
        </authorList>
    </citation>
    <scope>NUCLEOTIDE SEQUENCE [LARGE SCALE GENOMIC DNA]</scope>
    <source>
        <strain evidence="2 3">ATCC 15227</strain>
    </source>
</reference>
<protein>
    <recommendedName>
        <fullName evidence="1">DUF2470 domain-containing protein</fullName>
    </recommendedName>
</protein>
<evidence type="ECO:0000313" key="3">
    <source>
        <dbReference type="Proteomes" id="UP000265325"/>
    </source>
</evidence>
<accession>A0A2P2GQD0</accession>
<gene>
    <name evidence="2" type="ORF">VO63_11320</name>
</gene>
<dbReference type="OrthoDB" id="3381348at2"/>
<evidence type="ECO:0000313" key="2">
    <source>
        <dbReference type="EMBL" id="KKZ73701.1"/>
    </source>
</evidence>
<proteinExistence type="predicted"/>
<organism evidence="2 3">
    <name type="scientific">Streptomyces showdoensis</name>
    <dbReference type="NCBI Taxonomy" id="68268"/>
    <lineage>
        <taxon>Bacteria</taxon>
        <taxon>Bacillati</taxon>
        <taxon>Actinomycetota</taxon>
        <taxon>Actinomycetes</taxon>
        <taxon>Kitasatosporales</taxon>
        <taxon>Streptomycetaceae</taxon>
        <taxon>Streptomyces</taxon>
    </lineage>
</organism>
<name>A0A2P2GQD0_STREW</name>
<sequence>MRPHTTPVPHPTPAERMRSIVTAAHSMTVISDGLRQEVRDLDGAGALGRIHLHEPDEEFGPDQRGPLVPVRLELTDIAPAPVRDRVRARVTLTGLVAAPYRADSAESACMRLGQAVFEDATGRGYVTLRELQAAETDPLAVCEASLLHHLVDAHPELVTLLLRLVEPGALHGLVRALPLAIDRYGITLRLELGSGWRDVRLAFPTPVTDADQVGLQTHALLAAARRASHSHLPAA</sequence>
<dbReference type="Proteomes" id="UP000265325">
    <property type="component" value="Unassembled WGS sequence"/>
</dbReference>
<dbReference type="EMBL" id="LAQS01000014">
    <property type="protein sequence ID" value="KKZ73701.1"/>
    <property type="molecule type" value="Genomic_DNA"/>
</dbReference>